<name>A0A516RIN5_STRST</name>
<reference evidence="2 3" key="1">
    <citation type="journal article" date="2019" name="J. Ind. Microbiol. Biotechnol.">
        <title>The complete genomic sequence of Streptomyces spectabilis NRRL-2792 and identification of secondary metabolite biosynthetic gene clusters.</title>
        <authorList>
            <person name="Sinha A."/>
            <person name="Phillips-Salemka S."/>
            <person name="Niraula T.A."/>
            <person name="Short K.A."/>
            <person name="Niraula N.P."/>
        </authorList>
    </citation>
    <scope>NUCLEOTIDE SEQUENCE [LARGE SCALE GENOMIC DNA]</scope>
    <source>
        <strain evidence="2 3">NRRL 2792</strain>
    </source>
</reference>
<dbReference type="RefSeq" id="WP_144322732.1">
    <property type="nucleotide sequence ID" value="NZ_CP040916.1"/>
</dbReference>
<evidence type="ECO:0000259" key="1">
    <source>
        <dbReference type="Pfam" id="PF12680"/>
    </source>
</evidence>
<proteinExistence type="predicted"/>
<gene>
    <name evidence="2" type="ORF">FH965_37305</name>
</gene>
<dbReference type="EMBL" id="CP040916">
    <property type="protein sequence ID" value="QDQ15528.1"/>
    <property type="molecule type" value="Genomic_DNA"/>
</dbReference>
<accession>A0A516RIN5</accession>
<dbReference type="InterPro" id="IPR032710">
    <property type="entry name" value="NTF2-like_dom_sf"/>
</dbReference>
<dbReference type="SUPFAM" id="SSF54427">
    <property type="entry name" value="NTF2-like"/>
    <property type="match status" value="1"/>
</dbReference>
<dbReference type="Proteomes" id="UP000316806">
    <property type="component" value="Chromosome"/>
</dbReference>
<evidence type="ECO:0000313" key="3">
    <source>
        <dbReference type="Proteomes" id="UP000316806"/>
    </source>
</evidence>
<evidence type="ECO:0000313" key="2">
    <source>
        <dbReference type="EMBL" id="QDQ15528.1"/>
    </source>
</evidence>
<dbReference type="Gene3D" id="3.10.450.50">
    <property type="match status" value="1"/>
</dbReference>
<dbReference type="Pfam" id="PF12680">
    <property type="entry name" value="SnoaL_2"/>
    <property type="match status" value="1"/>
</dbReference>
<organism evidence="2 3">
    <name type="scientific">Streptomyces spectabilis</name>
    <dbReference type="NCBI Taxonomy" id="68270"/>
    <lineage>
        <taxon>Bacteria</taxon>
        <taxon>Bacillati</taxon>
        <taxon>Actinomycetota</taxon>
        <taxon>Actinomycetes</taxon>
        <taxon>Kitasatosporales</taxon>
        <taxon>Streptomycetaceae</taxon>
        <taxon>Streptomyces</taxon>
    </lineage>
</organism>
<protein>
    <submittedName>
        <fullName evidence="2">Nuclear transport factor 2 family protein</fullName>
    </submittedName>
</protein>
<dbReference type="InterPro" id="IPR037401">
    <property type="entry name" value="SnoaL-like"/>
</dbReference>
<dbReference type="AlphaFoldDB" id="A0A516RIN5"/>
<feature type="domain" description="SnoaL-like" evidence="1">
    <location>
        <begin position="11"/>
        <end position="111"/>
    </location>
</feature>
<sequence length="140" mass="15292">MSVRTTAEVIDRFNRAFIEHEAGLLADLIAEDCVMESVQPAPSGELVRGREACTAWWTAVIDDRDTQFTPQDVVVAGERATIVWNYRFGPAPDQWVRGVNVMRVADGLIVEALGFSKTAGEVPLAAESDDTQDALPSTEL</sequence>